<feature type="domain" description="RNA polymerase sigma factor 70 region 4 type 2" evidence="5">
    <location>
        <begin position="129"/>
        <end position="180"/>
    </location>
</feature>
<protein>
    <submittedName>
        <fullName evidence="6">Sigma-70 family RNA polymerase sigma factor</fullName>
    </submittedName>
</protein>
<evidence type="ECO:0000256" key="3">
    <source>
        <dbReference type="ARBA" id="ARBA00023082"/>
    </source>
</evidence>
<name>A0A5M6D7B3_9BACT</name>
<dbReference type="SUPFAM" id="SSF88659">
    <property type="entry name" value="Sigma3 and sigma4 domains of RNA polymerase sigma factors"/>
    <property type="match status" value="1"/>
</dbReference>
<keyword evidence="4" id="KW-0804">Transcription</keyword>
<dbReference type="InterPro" id="IPR039425">
    <property type="entry name" value="RNA_pol_sigma-70-like"/>
</dbReference>
<organism evidence="6 7">
    <name type="scientific">Roseiconus nitratireducens</name>
    <dbReference type="NCBI Taxonomy" id="2605748"/>
    <lineage>
        <taxon>Bacteria</taxon>
        <taxon>Pseudomonadati</taxon>
        <taxon>Planctomycetota</taxon>
        <taxon>Planctomycetia</taxon>
        <taxon>Pirellulales</taxon>
        <taxon>Pirellulaceae</taxon>
        <taxon>Roseiconus</taxon>
    </lineage>
</organism>
<dbReference type="PANTHER" id="PTHR43133:SF51">
    <property type="entry name" value="RNA POLYMERASE SIGMA FACTOR"/>
    <property type="match status" value="1"/>
</dbReference>
<dbReference type="GO" id="GO:0016987">
    <property type="term" value="F:sigma factor activity"/>
    <property type="evidence" value="ECO:0007669"/>
    <property type="project" value="UniProtKB-KW"/>
</dbReference>
<dbReference type="SUPFAM" id="SSF88946">
    <property type="entry name" value="Sigma2 domain of RNA polymerase sigma factors"/>
    <property type="match status" value="1"/>
</dbReference>
<gene>
    <name evidence="6" type="ORF">FYK55_16050</name>
</gene>
<keyword evidence="2" id="KW-0805">Transcription regulation</keyword>
<dbReference type="CDD" id="cd06171">
    <property type="entry name" value="Sigma70_r4"/>
    <property type="match status" value="1"/>
</dbReference>
<dbReference type="InterPro" id="IPR013249">
    <property type="entry name" value="RNA_pol_sigma70_r4_t2"/>
</dbReference>
<dbReference type="InterPro" id="IPR013324">
    <property type="entry name" value="RNA_pol_sigma_r3/r4-like"/>
</dbReference>
<dbReference type="RefSeq" id="WP_150077469.1">
    <property type="nucleotide sequence ID" value="NZ_VWOX01000009.1"/>
</dbReference>
<evidence type="ECO:0000256" key="2">
    <source>
        <dbReference type="ARBA" id="ARBA00023015"/>
    </source>
</evidence>
<reference evidence="6 7" key="1">
    <citation type="submission" date="2019-08" db="EMBL/GenBank/DDBJ databases">
        <authorList>
            <person name="Dhanesh K."/>
            <person name="Kumar G."/>
            <person name="Sasikala C."/>
            <person name="Venkata Ramana C."/>
        </authorList>
    </citation>
    <scope>NUCLEOTIDE SEQUENCE [LARGE SCALE GENOMIC DNA]</scope>
    <source>
        <strain evidence="6 7">JC645</strain>
    </source>
</reference>
<sequence length="192" mass="21915">MKDNSIPERAPWPEQHRDYLHLLGRAQLDPELIAKIDLSGIVQTTMLEAYQTRQTVPDVSAARLPWLRRVFMNNLLDELRKLRTQKRRLSREWSIQESIGRSTLRLEACLAAEQTSPSETAARNEMTHLLLEAIAELPEGQREAIELHHLESLPLAEIARRMNRPKGAVAALIYRGMKSLKSSWLAKLPDGP</sequence>
<dbReference type="GO" id="GO:0003677">
    <property type="term" value="F:DNA binding"/>
    <property type="evidence" value="ECO:0007669"/>
    <property type="project" value="InterPro"/>
</dbReference>
<dbReference type="Pfam" id="PF08281">
    <property type="entry name" value="Sigma70_r4_2"/>
    <property type="match status" value="1"/>
</dbReference>
<accession>A0A5M6D7B3</accession>
<dbReference type="InterPro" id="IPR036388">
    <property type="entry name" value="WH-like_DNA-bd_sf"/>
</dbReference>
<dbReference type="NCBIfam" id="TIGR02937">
    <property type="entry name" value="sigma70-ECF"/>
    <property type="match status" value="1"/>
</dbReference>
<dbReference type="EMBL" id="VWOX01000009">
    <property type="protein sequence ID" value="KAA5541739.1"/>
    <property type="molecule type" value="Genomic_DNA"/>
</dbReference>
<comment type="similarity">
    <text evidence="1">Belongs to the sigma-70 factor family. ECF subfamily.</text>
</comment>
<evidence type="ECO:0000313" key="7">
    <source>
        <dbReference type="Proteomes" id="UP000324479"/>
    </source>
</evidence>
<evidence type="ECO:0000259" key="5">
    <source>
        <dbReference type="Pfam" id="PF08281"/>
    </source>
</evidence>
<dbReference type="Proteomes" id="UP000324479">
    <property type="component" value="Unassembled WGS sequence"/>
</dbReference>
<dbReference type="AlphaFoldDB" id="A0A5M6D7B3"/>
<dbReference type="PANTHER" id="PTHR43133">
    <property type="entry name" value="RNA POLYMERASE ECF-TYPE SIGMA FACTO"/>
    <property type="match status" value="1"/>
</dbReference>
<evidence type="ECO:0000256" key="4">
    <source>
        <dbReference type="ARBA" id="ARBA00023163"/>
    </source>
</evidence>
<comment type="caution">
    <text evidence="6">The sequence shown here is derived from an EMBL/GenBank/DDBJ whole genome shotgun (WGS) entry which is preliminary data.</text>
</comment>
<keyword evidence="7" id="KW-1185">Reference proteome</keyword>
<evidence type="ECO:0000313" key="6">
    <source>
        <dbReference type="EMBL" id="KAA5541739.1"/>
    </source>
</evidence>
<keyword evidence="3" id="KW-0731">Sigma factor</keyword>
<dbReference type="Gene3D" id="1.10.1740.10">
    <property type="match status" value="1"/>
</dbReference>
<dbReference type="InterPro" id="IPR013325">
    <property type="entry name" value="RNA_pol_sigma_r2"/>
</dbReference>
<dbReference type="GO" id="GO:0006352">
    <property type="term" value="P:DNA-templated transcription initiation"/>
    <property type="evidence" value="ECO:0007669"/>
    <property type="project" value="InterPro"/>
</dbReference>
<evidence type="ECO:0000256" key="1">
    <source>
        <dbReference type="ARBA" id="ARBA00010641"/>
    </source>
</evidence>
<dbReference type="Gene3D" id="1.10.10.10">
    <property type="entry name" value="Winged helix-like DNA-binding domain superfamily/Winged helix DNA-binding domain"/>
    <property type="match status" value="1"/>
</dbReference>
<dbReference type="InterPro" id="IPR014284">
    <property type="entry name" value="RNA_pol_sigma-70_dom"/>
</dbReference>
<proteinExistence type="inferred from homology"/>